<evidence type="ECO:0000256" key="5">
    <source>
        <dbReference type="ARBA" id="ARBA00022764"/>
    </source>
</evidence>
<organism evidence="7 8">
    <name type="scientific">Paenibacillus allorhizosphaerae</name>
    <dbReference type="NCBI Taxonomy" id="2849866"/>
    <lineage>
        <taxon>Bacteria</taxon>
        <taxon>Bacillati</taxon>
        <taxon>Bacillota</taxon>
        <taxon>Bacilli</taxon>
        <taxon>Bacillales</taxon>
        <taxon>Paenibacillaceae</taxon>
        <taxon>Paenibacillus</taxon>
    </lineage>
</organism>
<comment type="caution">
    <text evidence="7">The sequence shown here is derived from an EMBL/GenBank/DDBJ whole genome shotgun (WGS) entry which is preliminary data.</text>
</comment>
<keyword evidence="3" id="KW-0813">Transport</keyword>
<dbReference type="InterPro" id="IPR006059">
    <property type="entry name" value="SBP"/>
</dbReference>
<dbReference type="EMBL" id="CAJVCE010000016">
    <property type="protein sequence ID" value="CAG7651728.1"/>
    <property type="molecule type" value="Genomic_DNA"/>
</dbReference>
<dbReference type="InterPro" id="IPR050490">
    <property type="entry name" value="Bact_solute-bd_prot1"/>
</dbReference>
<evidence type="ECO:0008006" key="9">
    <source>
        <dbReference type="Google" id="ProtNLM"/>
    </source>
</evidence>
<dbReference type="PROSITE" id="PS01037">
    <property type="entry name" value="SBP_BACTERIAL_1"/>
    <property type="match status" value="1"/>
</dbReference>
<name>A0ABN7TQP4_9BACL</name>
<accession>A0ABN7TQP4</accession>
<dbReference type="Pfam" id="PF01547">
    <property type="entry name" value="SBP_bac_1"/>
    <property type="match status" value="1"/>
</dbReference>
<feature type="chain" id="PRO_5047277819" description="Extracellular solute-binding protein" evidence="6">
    <location>
        <begin position="20"/>
        <end position="446"/>
    </location>
</feature>
<reference evidence="7 8" key="1">
    <citation type="submission" date="2021-06" db="EMBL/GenBank/DDBJ databases">
        <authorList>
            <person name="Criscuolo A."/>
        </authorList>
    </citation>
    <scope>NUCLEOTIDE SEQUENCE [LARGE SCALE GENOMIC DNA]</scope>
    <source>
        <strain evidence="8">CIP 111802</strain>
    </source>
</reference>
<protein>
    <recommendedName>
        <fullName evidence="9">Extracellular solute-binding protein</fullName>
    </recommendedName>
</protein>
<feature type="signal peptide" evidence="6">
    <location>
        <begin position="1"/>
        <end position="19"/>
    </location>
</feature>
<evidence type="ECO:0000256" key="1">
    <source>
        <dbReference type="ARBA" id="ARBA00004196"/>
    </source>
</evidence>
<evidence type="ECO:0000256" key="2">
    <source>
        <dbReference type="ARBA" id="ARBA00008520"/>
    </source>
</evidence>
<dbReference type="InterPro" id="IPR006061">
    <property type="entry name" value="SBP_1_CS"/>
</dbReference>
<keyword evidence="5" id="KW-0574">Periplasm</keyword>
<evidence type="ECO:0000256" key="6">
    <source>
        <dbReference type="SAM" id="SignalP"/>
    </source>
</evidence>
<keyword evidence="4 6" id="KW-0732">Signal</keyword>
<dbReference type="Proteomes" id="UP000730618">
    <property type="component" value="Unassembled WGS sequence"/>
</dbReference>
<dbReference type="RefSeq" id="WP_218101284.1">
    <property type="nucleotide sequence ID" value="NZ_CAJVCE010000016.1"/>
</dbReference>
<dbReference type="PROSITE" id="PS51257">
    <property type="entry name" value="PROKAR_LIPOPROTEIN"/>
    <property type="match status" value="1"/>
</dbReference>
<evidence type="ECO:0000256" key="3">
    <source>
        <dbReference type="ARBA" id="ARBA00022448"/>
    </source>
</evidence>
<sequence>MKVSNCLATILALSMLVTACSSGGTQGTGKSGENNNKPAELVKREPTEIVFASELGKTPEDFEKEIGDPLRKKFPWLTVTYIERGTGKDITDLLTAGTPPDIYWYVYNRFPNKIQSLGLEYDMTDLIKKYKFDTSRLESASLKALDQFTGGKGIYGLPFVSSTSVMFYNKDIFNKFGVPYPKDGMTWEEVLDLAKKMTRNFDGTSYRGLASFHAYLLRENPQGLKPIDPKTGKASLNTEEWKKLFQSLLRIYEIPGNMRPKSRATNPELQAFAKDQNIAMAVLNNDLNHVKLIPEGMNWDVVSMPTYADKPKTADQASPWMYSIMSTSKQKEAAFEVLSYLLSDEFLLNESKRGVRTPTTNEQIKKAFGSDSPFFKGKNVGAYYYHQSAQPPSVSGNPQIMSLILDADTVVNNKFLDIILDGKDINTALREGDEEINKLIEKAQKK</sequence>
<evidence type="ECO:0000313" key="8">
    <source>
        <dbReference type="Proteomes" id="UP000730618"/>
    </source>
</evidence>
<proteinExistence type="inferred from homology"/>
<evidence type="ECO:0000313" key="7">
    <source>
        <dbReference type="EMBL" id="CAG7651728.1"/>
    </source>
</evidence>
<keyword evidence="8" id="KW-1185">Reference proteome</keyword>
<comment type="subcellular location">
    <subcellularLocation>
        <location evidence="1">Cell envelope</location>
    </subcellularLocation>
</comment>
<comment type="similarity">
    <text evidence="2">Belongs to the bacterial solute-binding protein 1 family.</text>
</comment>
<evidence type="ECO:0000256" key="4">
    <source>
        <dbReference type="ARBA" id="ARBA00022729"/>
    </source>
</evidence>
<dbReference type="PANTHER" id="PTHR43649">
    <property type="entry name" value="ARABINOSE-BINDING PROTEIN-RELATED"/>
    <property type="match status" value="1"/>
</dbReference>
<gene>
    <name evidence="7" type="ORF">PAECIP111802_05036</name>
</gene>
<dbReference type="PANTHER" id="PTHR43649:SF31">
    <property type="entry name" value="SN-GLYCEROL-3-PHOSPHATE-BINDING PERIPLASMIC PROTEIN UGPB"/>
    <property type="match status" value="1"/>
</dbReference>